<dbReference type="AlphaFoldDB" id="A0A9P8BTB8"/>
<feature type="compositionally biased region" description="Gly residues" evidence="1">
    <location>
        <begin position="574"/>
        <end position="586"/>
    </location>
</feature>
<feature type="compositionally biased region" description="Polar residues" evidence="1">
    <location>
        <begin position="664"/>
        <end position="676"/>
    </location>
</feature>
<comment type="caution">
    <text evidence="2">The sequence shown here is derived from an EMBL/GenBank/DDBJ whole genome shotgun (WGS) entry which is preliminary data.</text>
</comment>
<feature type="compositionally biased region" description="Polar residues" evidence="1">
    <location>
        <begin position="688"/>
        <end position="700"/>
    </location>
</feature>
<dbReference type="GO" id="GO:0000307">
    <property type="term" value="C:cyclin-dependent protein kinase holoenzyme complex"/>
    <property type="evidence" value="ECO:0007669"/>
    <property type="project" value="TreeGrafter"/>
</dbReference>
<evidence type="ECO:0000256" key="1">
    <source>
        <dbReference type="SAM" id="MobiDB-lite"/>
    </source>
</evidence>
<evidence type="ECO:0008006" key="4">
    <source>
        <dbReference type="Google" id="ProtNLM"/>
    </source>
</evidence>
<proteinExistence type="predicted"/>
<protein>
    <recommendedName>
        <fullName evidence="4">Cyclin N-terminal domain-containing protein</fullName>
    </recommendedName>
</protein>
<feature type="compositionally biased region" description="Polar residues" evidence="1">
    <location>
        <begin position="712"/>
        <end position="724"/>
    </location>
</feature>
<keyword evidence="3" id="KW-1185">Reference proteome</keyword>
<evidence type="ECO:0000313" key="2">
    <source>
        <dbReference type="EMBL" id="KAG9067043.1"/>
    </source>
</evidence>
<dbReference type="Gene3D" id="1.10.472.10">
    <property type="entry name" value="Cyclin-like"/>
    <property type="match status" value="2"/>
</dbReference>
<feature type="region of interest" description="Disordered" evidence="1">
    <location>
        <begin position="38"/>
        <end position="62"/>
    </location>
</feature>
<gene>
    <name evidence="2" type="ORF">KI688_012955</name>
</gene>
<dbReference type="OrthoDB" id="286814at2759"/>
<dbReference type="GO" id="GO:0005634">
    <property type="term" value="C:nucleus"/>
    <property type="evidence" value="ECO:0007669"/>
    <property type="project" value="TreeGrafter"/>
</dbReference>
<evidence type="ECO:0000313" key="3">
    <source>
        <dbReference type="Proteomes" id="UP000707451"/>
    </source>
</evidence>
<dbReference type="CDD" id="cd20557">
    <property type="entry name" value="CYCLIN_ScPCL1-like"/>
    <property type="match status" value="2"/>
</dbReference>
<dbReference type="InterPro" id="IPR013922">
    <property type="entry name" value="Cyclin_PHO80-like"/>
</dbReference>
<accession>A0A9P8BTB8</accession>
<feature type="compositionally biased region" description="Low complexity" evidence="1">
    <location>
        <begin position="526"/>
        <end position="537"/>
    </location>
</feature>
<feature type="compositionally biased region" description="Basic and acidic residues" evidence="1">
    <location>
        <begin position="545"/>
        <end position="559"/>
    </location>
</feature>
<organism evidence="2 3">
    <name type="scientific">Linnemannia hyalina</name>
    <dbReference type="NCBI Taxonomy" id="64524"/>
    <lineage>
        <taxon>Eukaryota</taxon>
        <taxon>Fungi</taxon>
        <taxon>Fungi incertae sedis</taxon>
        <taxon>Mucoromycota</taxon>
        <taxon>Mortierellomycotina</taxon>
        <taxon>Mortierellomycetes</taxon>
        <taxon>Mortierellales</taxon>
        <taxon>Mortierellaceae</taxon>
        <taxon>Linnemannia</taxon>
    </lineage>
</organism>
<feature type="compositionally biased region" description="Low complexity" evidence="1">
    <location>
        <begin position="587"/>
        <end position="612"/>
    </location>
</feature>
<dbReference type="PANTHER" id="PTHR15615">
    <property type="match status" value="1"/>
</dbReference>
<dbReference type="GO" id="GO:0019901">
    <property type="term" value="F:protein kinase binding"/>
    <property type="evidence" value="ECO:0007669"/>
    <property type="project" value="InterPro"/>
</dbReference>
<feature type="region of interest" description="Disordered" evidence="1">
    <location>
        <begin position="526"/>
        <end position="630"/>
    </location>
</feature>
<sequence>MTASSTSLSGLAVTSATTSCRNVMNQAKKHVLLPSHRVHHQHDDQGNNGVEPATEYNGNNDNDRRYNTFVNDLVDAPALTDDKDDRSVAKEYRFRQKVQVLNFAADMACHILYHSHNNAKLVMPTPEFRDFCVKVVAQFTTISPPVVFLALKYLARMVESLKCKNQRPSSNPGTDESMFTATLVLACNYLEEYDSNLTRPRIWARVTQIHKKEIESSRKMLLELLDYRLVTTPAEYADWMAYLVDHTMKHMAEHQFVPLEHQSLAELAPINDLYSTSDIGYIPPVLKTYMGDLIHLKPPPKIQEAGSSKESECDAAAVSSSHPQGQAQGKPRGEAGAGFSAEYIGDFAAHMACCILYGYRGSVVAANAKSDIVEPRPSFRKFCCSIIDISGLTHTVVMLALKYMQKLVWSLNSYNMYPEDDQKTENQIFAAAIMAAQKYADEYDQILTSGAWARIIGVSVASVNLIEKMFLEGVDYYLFTSTDEYNLWLGYLTHLTETVMPSQRSAILALRHHTTVSPMPLSDLALASEPASPAPKSVATGTKHTYPDGRRREQVRNVERATYPSETTAPSSFGGAGAGERAGGGVTAEVTVGATGESIVPPSPESEPSSAPYRQQPHSLKRPSQAARANRPIPLTAEGLSSSMWNPSSLKTSAPIRRRPAEGLSSSMWNPSSLKTSAPIRRRPAEGLSSSMWNPSSLKTSAPIRRRPAEGLSSSMWNPSSLKTSAPIHRRPASRHMDFYF</sequence>
<dbReference type="EMBL" id="JAHRHY010000009">
    <property type="protein sequence ID" value="KAG9067043.1"/>
    <property type="molecule type" value="Genomic_DNA"/>
</dbReference>
<feature type="region of interest" description="Disordered" evidence="1">
    <location>
        <begin position="300"/>
        <end position="333"/>
    </location>
</feature>
<name>A0A9P8BTB8_9FUNG</name>
<dbReference type="PANTHER" id="PTHR15615:SF27">
    <property type="entry name" value="PHO85 CYCLIN CLG1"/>
    <property type="match status" value="1"/>
</dbReference>
<feature type="compositionally biased region" description="Polar residues" evidence="1">
    <location>
        <begin position="318"/>
        <end position="327"/>
    </location>
</feature>
<feature type="region of interest" description="Disordered" evidence="1">
    <location>
        <begin position="659"/>
        <end position="729"/>
    </location>
</feature>
<reference evidence="2" key="1">
    <citation type="submission" date="2021-06" db="EMBL/GenBank/DDBJ databases">
        <title>Genome Sequence of Mortierella hyaline Strain SCG-10, a Cold-Adapted, Nitrate-Reducing Fungus Isolated from Soil in Minnesota, USA.</title>
        <authorList>
            <person name="Aldossari N."/>
        </authorList>
    </citation>
    <scope>NUCLEOTIDE SEQUENCE</scope>
    <source>
        <strain evidence="2">SCG-10</strain>
    </source>
</reference>
<dbReference type="GO" id="GO:0016538">
    <property type="term" value="F:cyclin-dependent protein serine/threonine kinase regulator activity"/>
    <property type="evidence" value="ECO:0007669"/>
    <property type="project" value="TreeGrafter"/>
</dbReference>
<dbReference type="Proteomes" id="UP000707451">
    <property type="component" value="Unassembled WGS sequence"/>
</dbReference>